<dbReference type="Ensembl" id="ENSSSCT00025057069.1">
    <property type="protein sequence ID" value="ENSSSCP00025024126.1"/>
    <property type="gene ID" value="ENSSSCG00025042174.1"/>
</dbReference>
<dbReference type="Proteomes" id="UP000694724">
    <property type="component" value="Unplaced"/>
</dbReference>
<evidence type="ECO:0000256" key="1">
    <source>
        <dbReference type="SAM" id="Phobius"/>
    </source>
</evidence>
<evidence type="ECO:0000313" key="2">
    <source>
        <dbReference type="Ensembl" id="ENSSSCP00025024126.1"/>
    </source>
</evidence>
<evidence type="ECO:0000313" key="3">
    <source>
        <dbReference type="Proteomes" id="UP000694727"/>
    </source>
</evidence>
<dbReference type="Proteomes" id="UP000694570">
    <property type="component" value="Unplaced"/>
</dbReference>
<accession>A0A8D0URQ0</accession>
<dbReference type="Ensembl" id="ENSSSCT00055038033.1">
    <property type="protein sequence ID" value="ENSSSCP00055030221.1"/>
    <property type="gene ID" value="ENSSSCG00055019456.1"/>
</dbReference>
<sequence length="105" mass="12001">MMAILTSVRWYLIMVLICISLVISDVEHLFICLLAIYLSSLEKCLFRSSAHFSVGLFVFLLFTCMSCLYILESKSSLVASFTNIFSHSITYFFVLLMVSFAMQIL</sequence>
<dbReference type="Ensembl" id="ENSSSCT00030060908.1">
    <property type="protein sequence ID" value="ENSSSCP00030027861.1"/>
    <property type="gene ID" value="ENSSSCG00030043718.1"/>
</dbReference>
<feature type="transmembrane region" description="Helical" evidence="1">
    <location>
        <begin position="50"/>
        <end position="71"/>
    </location>
</feature>
<keyword evidence="1" id="KW-0472">Membrane</keyword>
<protein>
    <submittedName>
        <fullName evidence="2">Uncharacterized protein</fullName>
    </submittedName>
</protein>
<keyword evidence="1" id="KW-1133">Transmembrane helix</keyword>
<dbReference type="Proteomes" id="UP000694727">
    <property type="component" value="Unplaced"/>
</dbReference>
<name>A0A8D0URQ0_PIG</name>
<proteinExistence type="predicted"/>
<reference evidence="2" key="1">
    <citation type="submission" date="2025-05" db="UniProtKB">
        <authorList>
            <consortium name="Ensembl"/>
        </authorList>
    </citation>
    <scope>IDENTIFICATION</scope>
</reference>
<organism evidence="2 3">
    <name type="scientific">Sus scrofa</name>
    <name type="common">Pig</name>
    <dbReference type="NCBI Taxonomy" id="9823"/>
    <lineage>
        <taxon>Eukaryota</taxon>
        <taxon>Metazoa</taxon>
        <taxon>Chordata</taxon>
        <taxon>Craniata</taxon>
        <taxon>Vertebrata</taxon>
        <taxon>Euteleostomi</taxon>
        <taxon>Mammalia</taxon>
        <taxon>Eutheria</taxon>
        <taxon>Laurasiatheria</taxon>
        <taxon>Artiodactyla</taxon>
        <taxon>Suina</taxon>
        <taxon>Suidae</taxon>
        <taxon>Sus</taxon>
    </lineage>
</organism>
<feature type="transmembrane region" description="Helical" evidence="1">
    <location>
        <begin position="12"/>
        <end position="38"/>
    </location>
</feature>
<keyword evidence="1" id="KW-0812">Transmembrane</keyword>
<dbReference type="Proteomes" id="UP000694571">
    <property type="component" value="Unplaced"/>
</dbReference>
<dbReference type="Proteomes" id="UP000694728">
    <property type="component" value="Unplaced"/>
</dbReference>
<dbReference type="Ensembl" id="ENSSSCT00050014427.1">
    <property type="protein sequence ID" value="ENSSSCP00050005928.1"/>
    <property type="gene ID" value="ENSSSCG00050010745.1"/>
</dbReference>
<dbReference type="AlphaFoldDB" id="A0A8D0URQ0"/>
<dbReference type="Ensembl" id="ENSSSCT00045025814.1">
    <property type="protein sequence ID" value="ENSSSCP00045017806.1"/>
    <property type="gene ID" value="ENSSSCG00045015246.1"/>
</dbReference>
<feature type="transmembrane region" description="Helical" evidence="1">
    <location>
        <begin position="77"/>
        <end position="102"/>
    </location>
</feature>